<evidence type="ECO:0000313" key="8">
    <source>
        <dbReference type="EMBL" id="SEU12183.1"/>
    </source>
</evidence>
<evidence type="ECO:0000256" key="1">
    <source>
        <dbReference type="ARBA" id="ARBA00006594"/>
    </source>
</evidence>
<dbReference type="InterPro" id="IPR002052">
    <property type="entry name" value="DNA_methylase_N6_adenine_CS"/>
</dbReference>
<keyword evidence="3 7" id="KW-0489">Methyltransferase</keyword>
<evidence type="ECO:0000313" key="9">
    <source>
        <dbReference type="Proteomes" id="UP000182121"/>
    </source>
</evidence>
<proteinExistence type="inferred from homology"/>
<dbReference type="InterPro" id="IPR029063">
    <property type="entry name" value="SAM-dependent_MTases_sf"/>
</dbReference>
<dbReference type="EC" id="2.1.1.72" evidence="2 7"/>
<evidence type="ECO:0000256" key="5">
    <source>
        <dbReference type="ARBA" id="ARBA00022691"/>
    </source>
</evidence>
<dbReference type="GO" id="GO:1904047">
    <property type="term" value="F:S-adenosyl-L-methionine binding"/>
    <property type="evidence" value="ECO:0007669"/>
    <property type="project" value="TreeGrafter"/>
</dbReference>
<comment type="similarity">
    <text evidence="1 7">Belongs to the N(4)/N(6)-methyltransferase family.</text>
</comment>
<evidence type="ECO:0000256" key="7">
    <source>
        <dbReference type="RuleBase" id="RU361257"/>
    </source>
</evidence>
<dbReference type="GO" id="GO:0006298">
    <property type="term" value="P:mismatch repair"/>
    <property type="evidence" value="ECO:0007669"/>
    <property type="project" value="TreeGrafter"/>
</dbReference>
<organism evidence="8 9">
    <name type="scientific">Enterocloster clostridioformis</name>
    <dbReference type="NCBI Taxonomy" id="1531"/>
    <lineage>
        <taxon>Bacteria</taxon>
        <taxon>Bacillati</taxon>
        <taxon>Bacillota</taxon>
        <taxon>Clostridia</taxon>
        <taxon>Lachnospirales</taxon>
        <taxon>Lachnospiraceae</taxon>
        <taxon>Enterocloster</taxon>
    </lineage>
</organism>
<comment type="caution">
    <text evidence="8">The sequence shown here is derived from an EMBL/GenBank/DDBJ whole genome shotgun (WGS) entry which is preliminary data.</text>
</comment>
<dbReference type="PANTHER" id="PTHR30481:SF3">
    <property type="entry name" value="DNA ADENINE METHYLASE"/>
    <property type="match status" value="1"/>
</dbReference>
<dbReference type="SUPFAM" id="SSF53335">
    <property type="entry name" value="S-adenosyl-L-methionine-dependent methyltransferases"/>
    <property type="match status" value="1"/>
</dbReference>
<dbReference type="InterPro" id="IPR023095">
    <property type="entry name" value="Ade_MeTrfase_dom_2"/>
</dbReference>
<dbReference type="GO" id="GO:0009007">
    <property type="term" value="F:site-specific DNA-methyltransferase (adenine-specific) activity"/>
    <property type="evidence" value="ECO:0007669"/>
    <property type="project" value="UniProtKB-UniRule"/>
</dbReference>
<dbReference type="GO" id="GO:0009307">
    <property type="term" value="P:DNA restriction-modification system"/>
    <property type="evidence" value="ECO:0007669"/>
    <property type="project" value="InterPro"/>
</dbReference>
<gene>
    <name evidence="8" type="ORF">SAMN05216521_106321</name>
</gene>
<dbReference type="Gene3D" id="1.10.1020.10">
    <property type="entry name" value="Adenine-specific Methyltransferase, Domain 2"/>
    <property type="match status" value="1"/>
</dbReference>
<dbReference type="Pfam" id="PF02086">
    <property type="entry name" value="MethyltransfD12"/>
    <property type="match status" value="1"/>
</dbReference>
<dbReference type="RefSeq" id="WP_074664170.1">
    <property type="nucleotide sequence ID" value="NZ_FOIO01000063.1"/>
</dbReference>
<keyword evidence="4 7" id="KW-0808">Transferase</keyword>
<dbReference type="GO" id="GO:0032259">
    <property type="term" value="P:methylation"/>
    <property type="evidence" value="ECO:0007669"/>
    <property type="project" value="UniProtKB-KW"/>
</dbReference>
<evidence type="ECO:0000256" key="3">
    <source>
        <dbReference type="ARBA" id="ARBA00022603"/>
    </source>
</evidence>
<protein>
    <recommendedName>
        <fullName evidence="2 7">Site-specific DNA-methyltransferase (adenine-specific)</fullName>
        <ecNumber evidence="2 7">2.1.1.72</ecNumber>
    </recommendedName>
</protein>
<reference evidence="8 9" key="1">
    <citation type="submission" date="2016-10" db="EMBL/GenBank/DDBJ databases">
        <authorList>
            <person name="Varghese N."/>
            <person name="Submissions S."/>
        </authorList>
    </citation>
    <scope>NUCLEOTIDE SEQUENCE [LARGE SCALE GENOMIC DNA]</scope>
    <source>
        <strain evidence="8 9">NLAE-zl-C196</strain>
    </source>
</reference>
<dbReference type="Gene3D" id="3.40.50.150">
    <property type="entry name" value="Vaccinia Virus protein VP39"/>
    <property type="match status" value="1"/>
</dbReference>
<dbReference type="InterPro" id="IPR012263">
    <property type="entry name" value="M_m6A_EcoRV"/>
</dbReference>
<dbReference type="Proteomes" id="UP000182121">
    <property type="component" value="Unassembled WGS sequence"/>
</dbReference>
<dbReference type="InterPro" id="IPR012327">
    <property type="entry name" value="MeTrfase_D12"/>
</dbReference>
<dbReference type="PANTHER" id="PTHR30481">
    <property type="entry name" value="DNA ADENINE METHYLASE"/>
    <property type="match status" value="1"/>
</dbReference>
<evidence type="ECO:0000256" key="2">
    <source>
        <dbReference type="ARBA" id="ARBA00011900"/>
    </source>
</evidence>
<dbReference type="EMBL" id="FOIO01000063">
    <property type="protein sequence ID" value="SEU12183.1"/>
    <property type="molecule type" value="Genomic_DNA"/>
</dbReference>
<comment type="catalytic activity">
    <reaction evidence="6 7">
        <text>a 2'-deoxyadenosine in DNA + S-adenosyl-L-methionine = an N(6)-methyl-2'-deoxyadenosine in DNA + S-adenosyl-L-homocysteine + H(+)</text>
        <dbReference type="Rhea" id="RHEA:15197"/>
        <dbReference type="Rhea" id="RHEA-COMP:12418"/>
        <dbReference type="Rhea" id="RHEA-COMP:12419"/>
        <dbReference type="ChEBI" id="CHEBI:15378"/>
        <dbReference type="ChEBI" id="CHEBI:57856"/>
        <dbReference type="ChEBI" id="CHEBI:59789"/>
        <dbReference type="ChEBI" id="CHEBI:90615"/>
        <dbReference type="ChEBI" id="CHEBI:90616"/>
        <dbReference type="EC" id="2.1.1.72"/>
    </reaction>
</comment>
<name>A0A1I0JPH3_9FIRM</name>
<dbReference type="GO" id="GO:0043565">
    <property type="term" value="F:sequence-specific DNA binding"/>
    <property type="evidence" value="ECO:0007669"/>
    <property type="project" value="TreeGrafter"/>
</dbReference>
<dbReference type="AlphaFoldDB" id="A0A1I0JPH3"/>
<dbReference type="PIRSF" id="PIRSF000398">
    <property type="entry name" value="M_m6A_EcoRV"/>
    <property type="match status" value="1"/>
</dbReference>
<sequence>MNPVLKYRGGKSREIPRFLQYIPDDFNRYIEPFFGGGAVFFYLEPDNAIINDANTRLMTFYQQLRDDYPTMRTQLDRLQRIYEINQAEFKRLKILTPDERVPNANEDLYYHMRELFNHPDNSFLDGVLYFFINKTAYSGMIRYNSNGEYNVPFGRYPNLNTRLVTQQHSELLQRAELFNLDYREIFDMAEEEDFIFLDPPYDCVFNDYGNIDMMNGFDEAEHRRLAADFRNLQCRALMVIGKTSLTEELYNGYIFDEYYKNYSVNIRNRFNNDKMHIVVKNY</sequence>
<keyword evidence="5 7" id="KW-0949">S-adenosyl-L-methionine</keyword>
<dbReference type="NCBIfam" id="TIGR00571">
    <property type="entry name" value="dam"/>
    <property type="match status" value="1"/>
</dbReference>
<evidence type="ECO:0000256" key="4">
    <source>
        <dbReference type="ARBA" id="ARBA00022679"/>
    </source>
</evidence>
<accession>A0A1I0JPH3</accession>
<dbReference type="PROSITE" id="PS00092">
    <property type="entry name" value="N6_MTASE"/>
    <property type="match status" value="1"/>
</dbReference>
<evidence type="ECO:0000256" key="6">
    <source>
        <dbReference type="ARBA" id="ARBA00047942"/>
    </source>
</evidence>
<dbReference type="PRINTS" id="PR00505">
    <property type="entry name" value="D12N6MTFRASE"/>
</dbReference>